<dbReference type="EMBL" id="WGGT01000003">
    <property type="protein sequence ID" value="MVQ44873.1"/>
    <property type="molecule type" value="Genomic_DNA"/>
</dbReference>
<protein>
    <submittedName>
        <fullName evidence="14">Cobalt transporter</fullName>
    </submittedName>
    <submittedName>
        <fullName evidence="13">Magnesium transport protein CorA</fullName>
    </submittedName>
</protein>
<dbReference type="GO" id="GO:0015095">
    <property type="term" value="F:magnesium ion transmembrane transporter activity"/>
    <property type="evidence" value="ECO:0007669"/>
    <property type="project" value="TreeGrafter"/>
</dbReference>
<evidence type="ECO:0000313" key="18">
    <source>
        <dbReference type="EMBL" id="RHN11082.1"/>
    </source>
</evidence>
<evidence type="ECO:0000256" key="5">
    <source>
        <dbReference type="ARBA" id="ARBA00022692"/>
    </source>
</evidence>
<evidence type="ECO:0000256" key="11">
    <source>
        <dbReference type="ARBA" id="ARBA00045497"/>
    </source>
</evidence>
<dbReference type="EMBL" id="QRID01000008">
    <property type="protein sequence ID" value="RHG28257.1"/>
    <property type="molecule type" value="Genomic_DNA"/>
</dbReference>
<keyword evidence="4" id="KW-1003">Cell membrane</keyword>
<dbReference type="Proteomes" id="UP000478483">
    <property type="component" value="Unassembled WGS sequence"/>
</dbReference>
<evidence type="ECO:0000313" key="19">
    <source>
        <dbReference type="Proteomes" id="UP000095350"/>
    </source>
</evidence>
<dbReference type="GO" id="GO:0050897">
    <property type="term" value="F:cobalt ion binding"/>
    <property type="evidence" value="ECO:0007669"/>
    <property type="project" value="TreeGrafter"/>
</dbReference>
<dbReference type="Proteomes" id="UP000283586">
    <property type="component" value="Unassembled WGS sequence"/>
</dbReference>
<dbReference type="GO" id="GO:0015087">
    <property type="term" value="F:cobalt ion transmembrane transporter activity"/>
    <property type="evidence" value="ECO:0007669"/>
    <property type="project" value="TreeGrafter"/>
</dbReference>
<evidence type="ECO:0000313" key="24">
    <source>
        <dbReference type="Proteomes" id="UP000479531"/>
    </source>
</evidence>
<dbReference type="GeneID" id="61434711"/>
<evidence type="ECO:0000256" key="2">
    <source>
        <dbReference type="ARBA" id="ARBA00009765"/>
    </source>
</evidence>
<dbReference type="STRING" id="166486.ERS852572_03440"/>
<evidence type="ECO:0000313" key="22">
    <source>
        <dbReference type="Proteomes" id="UP000284051"/>
    </source>
</evidence>
<dbReference type="OrthoDB" id="9803416at2"/>
<accession>A0A173VVA3</accession>
<comment type="similarity">
    <text evidence="2">Belongs to the CorA metal ion transporter (MIT) (TC 1.A.35) family.</text>
</comment>
<reference evidence="14 23" key="3">
    <citation type="journal article" date="2019" name="Nat. Med.">
        <title>A library of human gut bacterial isolates paired with longitudinal multiomics data enables mechanistic microbiome research.</title>
        <authorList>
            <person name="Poyet M."/>
            <person name="Groussin M."/>
            <person name="Gibbons S.M."/>
            <person name="Avila-Pacheco J."/>
            <person name="Jiang X."/>
            <person name="Kearney S.M."/>
            <person name="Perrotta A.R."/>
            <person name="Berdy B."/>
            <person name="Zhao S."/>
            <person name="Lieberman T.D."/>
            <person name="Swanson P.K."/>
            <person name="Smith M."/>
            <person name="Roesemann S."/>
            <person name="Alexander J.E."/>
            <person name="Rich S.A."/>
            <person name="Livny J."/>
            <person name="Vlamakis H."/>
            <person name="Clish C."/>
            <person name="Bullock K."/>
            <person name="Deik A."/>
            <person name="Scott J."/>
            <person name="Pierce K.A."/>
            <person name="Xavier R.J."/>
            <person name="Alm E.J."/>
        </authorList>
    </citation>
    <scope>NUCLEOTIDE SEQUENCE [LARGE SCALE GENOMIC DNA]</scope>
    <source>
        <strain evidence="14 23">BIOML-A1</strain>
    </source>
</reference>
<evidence type="ECO:0000256" key="8">
    <source>
        <dbReference type="ARBA" id="ARBA00023065"/>
    </source>
</evidence>
<evidence type="ECO:0000256" key="4">
    <source>
        <dbReference type="ARBA" id="ARBA00022475"/>
    </source>
</evidence>
<evidence type="ECO:0000313" key="20">
    <source>
        <dbReference type="Proteomes" id="UP000283513"/>
    </source>
</evidence>
<keyword evidence="7 12" id="KW-1133">Transmembrane helix</keyword>
<dbReference type="Proteomes" id="UP000095350">
    <property type="component" value="Unassembled WGS sequence"/>
</dbReference>
<keyword evidence="5 12" id="KW-0812">Transmembrane</keyword>
<dbReference type="EMBL" id="CYXZ01000036">
    <property type="protein sequence ID" value="CUN30045.1"/>
    <property type="molecule type" value="Genomic_DNA"/>
</dbReference>
<organism evidence="13 19">
    <name type="scientific">Roseburia intestinalis</name>
    <dbReference type="NCBI Taxonomy" id="166486"/>
    <lineage>
        <taxon>Bacteria</taxon>
        <taxon>Bacillati</taxon>
        <taxon>Bacillota</taxon>
        <taxon>Clostridia</taxon>
        <taxon>Lachnospirales</taxon>
        <taxon>Lachnospiraceae</taxon>
        <taxon>Roseburia</taxon>
    </lineage>
</organism>
<dbReference type="EMBL" id="WNAJ01000005">
    <property type="protein sequence ID" value="MTR84653.1"/>
    <property type="molecule type" value="Genomic_DNA"/>
</dbReference>
<dbReference type="EMBL" id="QSHO01000003">
    <property type="protein sequence ID" value="RHC19100.1"/>
    <property type="molecule type" value="Genomic_DNA"/>
</dbReference>
<evidence type="ECO:0000256" key="10">
    <source>
        <dbReference type="ARBA" id="ARBA00034269"/>
    </source>
</evidence>
<evidence type="ECO:0000313" key="13">
    <source>
        <dbReference type="EMBL" id="CUN30045.1"/>
    </source>
</evidence>
<dbReference type="GO" id="GO:0005886">
    <property type="term" value="C:plasma membrane"/>
    <property type="evidence" value="ECO:0007669"/>
    <property type="project" value="UniProtKB-SubCell"/>
</dbReference>
<dbReference type="FunFam" id="1.20.58.340:FF:000004">
    <property type="entry name" value="Magnesium transport protein CorA"/>
    <property type="match status" value="1"/>
</dbReference>
<dbReference type="Gene3D" id="1.20.58.340">
    <property type="entry name" value="Magnesium transport protein CorA, transmembrane region"/>
    <property type="match status" value="2"/>
</dbReference>
<dbReference type="Proteomes" id="UP000479531">
    <property type="component" value="Unassembled WGS sequence"/>
</dbReference>
<keyword evidence="6" id="KW-0460">Magnesium</keyword>
<evidence type="ECO:0000313" key="16">
    <source>
        <dbReference type="EMBL" id="RHC19100.1"/>
    </source>
</evidence>
<dbReference type="Pfam" id="PF01544">
    <property type="entry name" value="CorA"/>
    <property type="match status" value="1"/>
</dbReference>
<comment type="subcellular location">
    <subcellularLocation>
        <location evidence="1">Cell membrane</location>
        <topology evidence="1">Multi-pass membrane protein</topology>
    </subcellularLocation>
</comment>
<evidence type="ECO:0000256" key="12">
    <source>
        <dbReference type="SAM" id="Phobius"/>
    </source>
</evidence>
<evidence type="ECO:0000256" key="6">
    <source>
        <dbReference type="ARBA" id="ARBA00022842"/>
    </source>
</evidence>
<dbReference type="InterPro" id="IPR045861">
    <property type="entry name" value="CorA_cytoplasmic_dom"/>
</dbReference>
<evidence type="ECO:0000313" key="17">
    <source>
        <dbReference type="EMBL" id="RHG28257.1"/>
    </source>
</evidence>
<dbReference type="SUPFAM" id="SSF144083">
    <property type="entry name" value="Magnesium transport protein CorA, transmembrane region"/>
    <property type="match status" value="1"/>
</dbReference>
<dbReference type="PaxDb" id="166486-ERS852572_03440"/>
<evidence type="ECO:0000313" key="21">
    <source>
        <dbReference type="Proteomes" id="UP000283586"/>
    </source>
</evidence>
<dbReference type="PANTHER" id="PTHR46494">
    <property type="entry name" value="CORA FAMILY METAL ION TRANSPORTER (EUROFUNG)"/>
    <property type="match status" value="1"/>
</dbReference>
<dbReference type="CDD" id="cd12826">
    <property type="entry name" value="EcCorA_ZntB-like_u1"/>
    <property type="match status" value="1"/>
</dbReference>
<dbReference type="RefSeq" id="WP_006856261.1">
    <property type="nucleotide sequence ID" value="NZ_CABIYH010000036.1"/>
</dbReference>
<evidence type="ECO:0000256" key="3">
    <source>
        <dbReference type="ARBA" id="ARBA00022448"/>
    </source>
</evidence>
<feature type="transmembrane region" description="Helical" evidence="12">
    <location>
        <begin position="265"/>
        <end position="285"/>
    </location>
</feature>
<evidence type="ECO:0000256" key="1">
    <source>
        <dbReference type="ARBA" id="ARBA00004651"/>
    </source>
</evidence>
<dbReference type="AlphaFoldDB" id="A0A173VVA3"/>
<comment type="catalytic activity">
    <reaction evidence="10">
        <text>Mg(2+)(in) = Mg(2+)(out)</text>
        <dbReference type="Rhea" id="RHEA:29827"/>
        <dbReference type="ChEBI" id="CHEBI:18420"/>
    </reaction>
</comment>
<evidence type="ECO:0000313" key="14">
    <source>
        <dbReference type="EMBL" id="MTR84653.1"/>
    </source>
</evidence>
<gene>
    <name evidence="13" type="primary">corA_2</name>
    <name evidence="17" type="ORF">DW264_10020</name>
    <name evidence="16" type="ORF">DW856_04185</name>
    <name evidence="18" type="ORF">DWZ31_03245</name>
    <name evidence="13" type="ORF">ERS852572_03440</name>
    <name evidence="15" type="ORF">GCK47_03870</name>
    <name evidence="14" type="ORF">GMD50_06175</name>
</gene>
<sequence length="291" mass="34484">MQEYYLNSEKKICLMELSEFKELEGAYPHKRNLFRSMNPVQYCKAESYGDCLFGTMKIPRALKGRVTYIVFGFYLRGEELLLIEDGSFLKTCLGRLEKIIPTECSMHQFLVMIFEMLIEDDVIYLQQQEEKLASIEEELLKKIPEHFYEIILQYRKRFSAYHAYYEQLVNLADAMQSDFGQILTDKERSLWQLYANRVERLHDHVELLREYLVQIRELYQSLIDVQQNKVMSILTVVTTIFLPLTLIAGWYGMNFPNMPEFGWKYAYPVVIVVSICIIAGEIIYFKKKKML</sequence>
<dbReference type="PANTHER" id="PTHR46494:SF1">
    <property type="entry name" value="CORA FAMILY METAL ION TRANSPORTER (EUROFUNG)"/>
    <property type="match status" value="1"/>
</dbReference>
<reference evidence="15 24" key="4">
    <citation type="submission" date="2019-10" db="EMBL/GenBank/DDBJ databases">
        <title>Roseburia spp. ameliorate alcoholic fatty liver via restoration of gut barrier function.</title>
        <authorList>
            <person name="Seo B."/>
            <person name="Ko G."/>
        </authorList>
    </citation>
    <scope>NUCLEOTIDE SEQUENCE [LARGE SCALE GENOMIC DNA]</scope>
    <source>
        <strain evidence="15 24">SNUG30017</strain>
    </source>
</reference>
<reference evidence="13 19" key="1">
    <citation type="submission" date="2015-09" db="EMBL/GenBank/DDBJ databases">
        <authorList>
            <consortium name="Pathogen Informatics"/>
        </authorList>
    </citation>
    <scope>NUCLEOTIDE SEQUENCE [LARGE SCALE GENOMIC DNA]</scope>
    <source>
        <strain evidence="13 19">2789STDY5834960</strain>
    </source>
</reference>
<proteinExistence type="inferred from homology"/>
<dbReference type="InterPro" id="IPR002523">
    <property type="entry name" value="MgTranspt_CorA/ZnTranspt_ZntB"/>
</dbReference>
<dbReference type="Proteomes" id="UP000283513">
    <property type="component" value="Unassembled WGS sequence"/>
</dbReference>
<name>A0A173VVA3_9FIRM</name>
<dbReference type="EMBL" id="QRQN01000003">
    <property type="protein sequence ID" value="RHN11082.1"/>
    <property type="molecule type" value="Genomic_DNA"/>
</dbReference>
<keyword evidence="8" id="KW-0406">Ion transport</keyword>
<reference evidence="20 21" key="2">
    <citation type="submission" date="2018-08" db="EMBL/GenBank/DDBJ databases">
        <title>A genome reference for cultivated species of the human gut microbiota.</title>
        <authorList>
            <person name="Zou Y."/>
            <person name="Xue W."/>
            <person name="Luo G."/>
        </authorList>
    </citation>
    <scope>NUCLEOTIDE SEQUENCE [LARGE SCALE GENOMIC DNA]</scope>
    <source>
        <strain evidence="18 21">AF31-21AC</strain>
        <strain evidence="17 22">AM22-21LB</strain>
        <strain evidence="16 20">AM37-1AC</strain>
    </source>
</reference>
<dbReference type="GO" id="GO:0000287">
    <property type="term" value="F:magnesium ion binding"/>
    <property type="evidence" value="ECO:0007669"/>
    <property type="project" value="TreeGrafter"/>
</dbReference>
<keyword evidence="3" id="KW-0813">Transport</keyword>
<dbReference type="Proteomes" id="UP000284051">
    <property type="component" value="Unassembled WGS sequence"/>
</dbReference>
<dbReference type="SUPFAM" id="SSF143865">
    <property type="entry name" value="CorA soluble domain-like"/>
    <property type="match status" value="1"/>
</dbReference>
<evidence type="ECO:0000313" key="23">
    <source>
        <dbReference type="Proteomes" id="UP000478483"/>
    </source>
</evidence>
<feature type="transmembrane region" description="Helical" evidence="12">
    <location>
        <begin position="230"/>
        <end position="253"/>
    </location>
</feature>
<evidence type="ECO:0000256" key="9">
    <source>
        <dbReference type="ARBA" id="ARBA00023136"/>
    </source>
</evidence>
<evidence type="ECO:0000256" key="7">
    <source>
        <dbReference type="ARBA" id="ARBA00022989"/>
    </source>
</evidence>
<evidence type="ECO:0000313" key="15">
    <source>
        <dbReference type="EMBL" id="MVQ44873.1"/>
    </source>
</evidence>
<comment type="function">
    <text evidence="11">Mediates influx of magnesium ions. Alternates between open and closed states. Activated by low cytoplasmic Mg(2+) levels. Inactive when cytoplasmic Mg(2+) levels are high.</text>
</comment>
<dbReference type="InterPro" id="IPR045863">
    <property type="entry name" value="CorA_TM1_TM2"/>
</dbReference>
<keyword evidence="9 12" id="KW-0472">Membrane</keyword>